<evidence type="ECO:0000313" key="1">
    <source>
        <dbReference type="EMBL" id="MUI10921.1"/>
    </source>
</evidence>
<dbReference type="InterPro" id="IPR018894">
    <property type="entry name" value="DUF2471"/>
</dbReference>
<dbReference type="OrthoDB" id="8777060at2"/>
<organism evidence="1 2">
    <name type="scientific">Pseudoduganella dura</name>
    <dbReference type="NCBI Taxonomy" id="321982"/>
    <lineage>
        <taxon>Bacteria</taxon>
        <taxon>Pseudomonadati</taxon>
        <taxon>Pseudomonadota</taxon>
        <taxon>Betaproteobacteria</taxon>
        <taxon>Burkholderiales</taxon>
        <taxon>Oxalobacteraceae</taxon>
        <taxon>Telluria group</taxon>
        <taxon>Pseudoduganella</taxon>
    </lineage>
</organism>
<dbReference type="AlphaFoldDB" id="A0A6I3XBR3"/>
<sequence length="96" mass="10907">MDEFELADQAVRAITQSVVLRYRTVGVLTWALLHQIEAEVLDEAARSGEHDQAVLNMMRAPAAMVYPRDDRPVSFTGHSFLPIVFSEVKDAWNRLH</sequence>
<gene>
    <name evidence="1" type="ORF">GJV26_00215</name>
</gene>
<dbReference type="Proteomes" id="UP000431684">
    <property type="component" value="Unassembled WGS sequence"/>
</dbReference>
<proteinExistence type="predicted"/>
<dbReference type="Pfam" id="PF10616">
    <property type="entry name" value="DUF2471"/>
    <property type="match status" value="1"/>
</dbReference>
<comment type="caution">
    <text evidence="1">The sequence shown here is derived from an EMBL/GenBank/DDBJ whole genome shotgun (WGS) entry which is preliminary data.</text>
</comment>
<protein>
    <submittedName>
        <fullName evidence="1">DUF2471 family protein</fullName>
    </submittedName>
</protein>
<dbReference type="EMBL" id="WNWM01000001">
    <property type="protein sequence ID" value="MUI10921.1"/>
    <property type="molecule type" value="Genomic_DNA"/>
</dbReference>
<evidence type="ECO:0000313" key="2">
    <source>
        <dbReference type="Proteomes" id="UP000431684"/>
    </source>
</evidence>
<accession>A0A6I3XBR3</accession>
<name>A0A6I3XBR3_9BURK</name>
<keyword evidence="2" id="KW-1185">Reference proteome</keyword>
<reference evidence="1 2" key="1">
    <citation type="submission" date="2019-11" db="EMBL/GenBank/DDBJ databases">
        <title>Draft Genome Sequences of Six Type Strains of the Genus Massilia.</title>
        <authorList>
            <person name="Miess H."/>
            <person name="Frediansyah A."/>
            <person name="Goeker M."/>
            <person name="Gross H."/>
        </authorList>
    </citation>
    <scope>NUCLEOTIDE SEQUENCE [LARGE SCALE GENOMIC DNA]</scope>
    <source>
        <strain evidence="1 2">DSM 17513</strain>
    </source>
</reference>